<evidence type="ECO:0000313" key="2">
    <source>
        <dbReference type="EMBL" id="MBP2054503.1"/>
    </source>
</evidence>
<reference evidence="2 4" key="2">
    <citation type="submission" date="2021-03" db="EMBL/GenBank/DDBJ databases">
        <title>Genomic Encyclopedia of Type Strains, Phase IV (KMG-IV): sequencing the most valuable type-strain genomes for metagenomic binning, comparative biology and taxonomic classification.</title>
        <authorList>
            <person name="Goeker M."/>
        </authorList>
    </citation>
    <scope>NUCLEOTIDE SEQUENCE [LARGE SCALE GENOMIC DNA]</scope>
    <source>
        <strain evidence="2 4">DSM 40499</strain>
    </source>
</reference>
<dbReference type="InterPro" id="IPR016181">
    <property type="entry name" value="Acyl_CoA_acyltransferase"/>
</dbReference>
<dbReference type="InterPro" id="IPR007434">
    <property type="entry name" value="FemAB-like"/>
</dbReference>
<evidence type="ECO:0000313" key="4">
    <source>
        <dbReference type="Proteomes" id="UP001519309"/>
    </source>
</evidence>
<dbReference type="RefSeq" id="WP_067299580.1">
    <property type="nucleotide sequence ID" value="NZ_CP016279.1"/>
</dbReference>
<dbReference type="EMBL" id="CP016279">
    <property type="protein sequence ID" value="ANP48600.1"/>
    <property type="molecule type" value="Genomic_DNA"/>
</dbReference>
<dbReference type="EMBL" id="JAGGLP010000022">
    <property type="protein sequence ID" value="MBP2054503.1"/>
    <property type="molecule type" value="Genomic_DNA"/>
</dbReference>
<dbReference type="KEGG" id="sgs:AVL59_02570"/>
<dbReference type="AlphaFoldDB" id="A0A1B1AQ07"/>
<dbReference type="SUPFAM" id="SSF55729">
    <property type="entry name" value="Acyl-CoA N-acyltransferases (Nat)"/>
    <property type="match status" value="1"/>
</dbReference>
<keyword evidence="4" id="KW-1185">Reference proteome</keyword>
<evidence type="ECO:0008006" key="5">
    <source>
        <dbReference type="Google" id="ProtNLM"/>
    </source>
</evidence>
<evidence type="ECO:0000313" key="3">
    <source>
        <dbReference type="Proteomes" id="UP000092659"/>
    </source>
</evidence>
<protein>
    <recommendedName>
        <fullName evidence="5">BioF2-like acetyltransferase domain-containing protein</fullName>
    </recommendedName>
</protein>
<dbReference type="Pfam" id="PF04339">
    <property type="entry name" value="FemAB_like"/>
    <property type="match status" value="1"/>
</dbReference>
<evidence type="ECO:0000313" key="1">
    <source>
        <dbReference type="EMBL" id="ANP48600.1"/>
    </source>
</evidence>
<organism evidence="1 3">
    <name type="scientific">Streptomyces griseochromogenes</name>
    <dbReference type="NCBI Taxonomy" id="68214"/>
    <lineage>
        <taxon>Bacteria</taxon>
        <taxon>Bacillati</taxon>
        <taxon>Actinomycetota</taxon>
        <taxon>Actinomycetes</taxon>
        <taxon>Kitasatosporales</taxon>
        <taxon>Streptomycetaceae</taxon>
        <taxon>Streptomyces</taxon>
    </lineage>
</organism>
<sequence length="383" mass="42123">MSGGSGRAADAWGLLDPDPPLFASEAWLAVMSDRIEGTHRRTVSAPGTPDATGFFATVIGDSEVSESKNPWQLLFEPCSLRTLAPEAEAAQAAARAGGPARETWFPSLVLMYPGLECFPTGPGRHRPAALDRAVASVVGRARDEGLRSVAFLYVQPEERVLAEALRRAGFVEFPLALRCNLRPPGTSFADYRAALSRNAAHSMDRIRRRIAERGVTVRRFTLDELDEAGVERLVELRLQHRAKYGRRPDTAGERAQLTAFRRHFGDRAEVVAAMADERMIGFCLFLDAGDVRHAWTHGIDYTDSRSKDVFFEVCYYRPVEDAYRTGRKELSFSYGAEGSKLERGCRLDEVSGFVLPLDDGDLASAHSAARALARGLVRPGPGR</sequence>
<accession>A0A1B1AQ07</accession>
<dbReference type="STRING" id="68214.AVL59_02570"/>
<dbReference type="OrthoDB" id="4477115at2"/>
<dbReference type="Proteomes" id="UP001519309">
    <property type="component" value="Unassembled WGS sequence"/>
</dbReference>
<proteinExistence type="predicted"/>
<name>A0A1B1AQ07_9ACTN</name>
<dbReference type="Gene3D" id="3.40.630.30">
    <property type="match status" value="1"/>
</dbReference>
<reference evidence="1 3" key="1">
    <citation type="submission" date="2016-06" db="EMBL/GenBank/DDBJ databases">
        <title>Complete genome sequence of Streptomyces griseochromogenes ATCC 14511, the Blasticidin S producer.</title>
        <authorList>
            <person name="Wu L."/>
        </authorList>
    </citation>
    <scope>NUCLEOTIDE SEQUENCE [LARGE SCALE GENOMIC DNA]</scope>
    <source>
        <strain evidence="1 3">ATCC 14511</strain>
    </source>
</reference>
<dbReference type="Proteomes" id="UP000092659">
    <property type="component" value="Chromosome"/>
</dbReference>
<gene>
    <name evidence="1" type="ORF">AVL59_02570</name>
    <name evidence="2" type="ORF">J2Z21_007512</name>
</gene>